<feature type="compositionally biased region" description="Basic and acidic residues" evidence="8">
    <location>
        <begin position="205"/>
        <end position="214"/>
    </location>
</feature>
<dbReference type="GO" id="GO:0005684">
    <property type="term" value="C:U2-type spliceosomal complex"/>
    <property type="evidence" value="ECO:0007669"/>
    <property type="project" value="TreeGrafter"/>
</dbReference>
<evidence type="ECO:0000313" key="9">
    <source>
        <dbReference type="EMBL" id="CAF0953422.1"/>
    </source>
</evidence>
<dbReference type="GO" id="GO:0000398">
    <property type="term" value="P:mRNA splicing, via spliceosome"/>
    <property type="evidence" value="ECO:0007669"/>
    <property type="project" value="TreeGrafter"/>
</dbReference>
<dbReference type="EMBL" id="CAJOBA010005956">
    <property type="protein sequence ID" value="CAF3759060.1"/>
    <property type="molecule type" value="Genomic_DNA"/>
</dbReference>
<dbReference type="Proteomes" id="UP000681722">
    <property type="component" value="Unassembled WGS sequence"/>
</dbReference>
<keyword evidence="13" id="KW-1185">Reference proteome</keyword>
<organism evidence="9 13">
    <name type="scientific">Didymodactylos carnosus</name>
    <dbReference type="NCBI Taxonomy" id="1234261"/>
    <lineage>
        <taxon>Eukaryota</taxon>
        <taxon>Metazoa</taxon>
        <taxon>Spiralia</taxon>
        <taxon>Gnathifera</taxon>
        <taxon>Rotifera</taxon>
        <taxon>Eurotatoria</taxon>
        <taxon>Bdelloidea</taxon>
        <taxon>Philodinida</taxon>
        <taxon>Philodinidae</taxon>
        <taxon>Didymodactylos</taxon>
    </lineage>
</organism>
<dbReference type="PANTHER" id="PTHR16196:SF0">
    <property type="entry name" value="PRE-MRNA-SPLICING FACTOR CWC25 HOMOLOG"/>
    <property type="match status" value="1"/>
</dbReference>
<protein>
    <submittedName>
        <fullName evidence="9">Uncharacterized protein</fullName>
    </submittedName>
</protein>
<reference evidence="9" key="1">
    <citation type="submission" date="2021-02" db="EMBL/GenBank/DDBJ databases">
        <authorList>
            <person name="Nowell W R."/>
        </authorList>
    </citation>
    <scope>NUCLEOTIDE SEQUENCE</scope>
</reference>
<accession>A0A814DFB9</accession>
<keyword evidence="3" id="KW-0507">mRNA processing</keyword>
<comment type="similarity">
    <text evidence="2">Belongs to the CWC25 family.</text>
</comment>
<keyword evidence="6" id="KW-0508">mRNA splicing</keyword>
<evidence type="ECO:0000313" key="13">
    <source>
        <dbReference type="Proteomes" id="UP000663829"/>
    </source>
</evidence>
<sequence length="292" mass="34898">MYLRTNSNYEPKESTFDEQERQKILRLHREMHDGKGVPAAVNGQLPRLEWLYSGDKTTSQDYLLGKKFNDKQPPPIETINPDYVSTSTIDLANKIREDPLFMIKKKEIEQRRRILENPARLKQLRDVLERTEHDEQQSHQRRKKHSHHHHSRHSRSPSPSSVHRTRERSPLTHKRRSSPPFSHKRELPPSRSSSSTKPSKSSKLSSDERDRRLQEMMSNARWRDNVRESNVKKLKEREEREEQFNENVRKRQNANSDSDDDTRAFLKPMLKQAFNEPHLHRRDIKHKKTYRN</sequence>
<dbReference type="InterPro" id="IPR051376">
    <property type="entry name" value="CWC25_splicing_factor"/>
</dbReference>
<dbReference type="EMBL" id="CAJNOK010005949">
    <property type="protein sequence ID" value="CAF0988924.1"/>
    <property type="molecule type" value="Genomic_DNA"/>
</dbReference>
<comment type="caution">
    <text evidence="9">The sequence shown here is derived from an EMBL/GenBank/DDBJ whole genome shotgun (WGS) entry which is preliminary data.</text>
</comment>
<dbReference type="OrthoDB" id="21123at2759"/>
<dbReference type="AlphaFoldDB" id="A0A814DFB9"/>
<gene>
    <name evidence="9" type="ORF">GPM918_LOCUS11369</name>
    <name evidence="10" type="ORF">OVA965_LOCUS13971</name>
    <name evidence="11" type="ORF">SRO942_LOCUS11368</name>
    <name evidence="12" type="ORF">TMI583_LOCUS13974</name>
</gene>
<feature type="compositionally biased region" description="Basic and acidic residues" evidence="8">
    <location>
        <begin position="221"/>
        <end position="249"/>
    </location>
</feature>
<keyword evidence="7" id="KW-0539">Nucleus</keyword>
<dbReference type="PANTHER" id="PTHR16196">
    <property type="entry name" value="CELL CYCLE CONTROL PROTEIN CWF25"/>
    <property type="match status" value="1"/>
</dbReference>
<proteinExistence type="inferred from homology"/>
<dbReference type="Proteomes" id="UP000663829">
    <property type="component" value="Unassembled WGS sequence"/>
</dbReference>
<dbReference type="InterPro" id="IPR022209">
    <property type="entry name" value="CWC25"/>
</dbReference>
<feature type="compositionally biased region" description="Basic residues" evidence="8">
    <location>
        <begin position="163"/>
        <end position="177"/>
    </location>
</feature>
<evidence type="ECO:0000313" key="12">
    <source>
        <dbReference type="EMBL" id="CAF3759060.1"/>
    </source>
</evidence>
<evidence type="ECO:0000313" key="11">
    <source>
        <dbReference type="EMBL" id="CAF3728824.1"/>
    </source>
</evidence>
<evidence type="ECO:0000313" key="10">
    <source>
        <dbReference type="EMBL" id="CAF0988924.1"/>
    </source>
</evidence>
<evidence type="ECO:0000256" key="3">
    <source>
        <dbReference type="ARBA" id="ARBA00022664"/>
    </source>
</evidence>
<dbReference type="Proteomes" id="UP000677228">
    <property type="component" value="Unassembled WGS sequence"/>
</dbReference>
<feature type="compositionally biased region" description="Basic residues" evidence="8">
    <location>
        <begin position="139"/>
        <end position="155"/>
    </location>
</feature>
<dbReference type="EMBL" id="CAJNOQ010002348">
    <property type="protein sequence ID" value="CAF0953422.1"/>
    <property type="molecule type" value="Genomic_DNA"/>
</dbReference>
<evidence type="ECO:0000256" key="8">
    <source>
        <dbReference type="SAM" id="MobiDB-lite"/>
    </source>
</evidence>
<keyword evidence="4" id="KW-0747">Spliceosome</keyword>
<feature type="compositionally biased region" description="Low complexity" evidence="8">
    <location>
        <begin position="189"/>
        <end position="204"/>
    </location>
</feature>
<name>A0A814DFB9_9BILA</name>
<dbReference type="Pfam" id="PF12542">
    <property type="entry name" value="CWC25"/>
    <property type="match status" value="1"/>
</dbReference>
<evidence type="ECO:0000256" key="2">
    <source>
        <dbReference type="ARBA" id="ARBA00006695"/>
    </source>
</evidence>
<evidence type="ECO:0000256" key="7">
    <source>
        <dbReference type="ARBA" id="ARBA00023242"/>
    </source>
</evidence>
<feature type="region of interest" description="Disordered" evidence="8">
    <location>
        <begin position="131"/>
        <end position="263"/>
    </location>
</feature>
<evidence type="ECO:0000256" key="6">
    <source>
        <dbReference type="ARBA" id="ARBA00023187"/>
    </source>
</evidence>
<evidence type="ECO:0000256" key="5">
    <source>
        <dbReference type="ARBA" id="ARBA00023054"/>
    </source>
</evidence>
<comment type="subcellular location">
    <subcellularLocation>
        <location evidence="1">Nucleus</location>
    </subcellularLocation>
</comment>
<evidence type="ECO:0000256" key="4">
    <source>
        <dbReference type="ARBA" id="ARBA00022728"/>
    </source>
</evidence>
<dbReference type="EMBL" id="CAJOBC010002347">
    <property type="protein sequence ID" value="CAF3728824.1"/>
    <property type="molecule type" value="Genomic_DNA"/>
</dbReference>
<keyword evidence="5" id="KW-0175">Coiled coil</keyword>
<evidence type="ECO:0000256" key="1">
    <source>
        <dbReference type="ARBA" id="ARBA00004123"/>
    </source>
</evidence>
<dbReference type="Proteomes" id="UP000682733">
    <property type="component" value="Unassembled WGS sequence"/>
</dbReference>